<dbReference type="Proteomes" id="UP001589619">
    <property type="component" value="Unassembled WGS sequence"/>
</dbReference>
<dbReference type="InterPro" id="IPR012480">
    <property type="entry name" value="Hepar_II_III_C"/>
</dbReference>
<dbReference type="SUPFAM" id="SSF48230">
    <property type="entry name" value="Chondroitin AC/alginate lyase"/>
    <property type="match status" value="1"/>
</dbReference>
<dbReference type="InterPro" id="IPR008929">
    <property type="entry name" value="Chondroitin_lyas"/>
</dbReference>
<dbReference type="PANTHER" id="PTHR39210">
    <property type="entry name" value="HEPARIN-SULFATE LYASE"/>
    <property type="match status" value="1"/>
</dbReference>
<reference evidence="7 8" key="1">
    <citation type="submission" date="2024-09" db="EMBL/GenBank/DDBJ databases">
        <authorList>
            <person name="Sun Q."/>
            <person name="Mori K."/>
        </authorList>
    </citation>
    <scope>NUCLEOTIDE SEQUENCE [LARGE SCALE GENOMIC DNA]</scope>
    <source>
        <strain evidence="7 8">JCM 12520</strain>
    </source>
</reference>
<organism evidence="7 8">
    <name type="scientific">Paenibacillus hodogayensis</name>
    <dbReference type="NCBI Taxonomy" id="279208"/>
    <lineage>
        <taxon>Bacteria</taxon>
        <taxon>Bacillati</taxon>
        <taxon>Bacillota</taxon>
        <taxon>Bacilli</taxon>
        <taxon>Bacillales</taxon>
        <taxon>Paenibacillaceae</taxon>
        <taxon>Paenibacillus</taxon>
    </lineage>
</organism>
<keyword evidence="2" id="KW-0732">Signal</keyword>
<keyword evidence="8" id="KW-1185">Reference proteome</keyword>
<evidence type="ECO:0000313" key="7">
    <source>
        <dbReference type="EMBL" id="MFB9755460.1"/>
    </source>
</evidence>
<comment type="subcellular location">
    <subcellularLocation>
        <location evidence="1">Periplasm</location>
    </subcellularLocation>
</comment>
<evidence type="ECO:0000256" key="5">
    <source>
        <dbReference type="SAM" id="MobiDB-lite"/>
    </source>
</evidence>
<evidence type="ECO:0000259" key="6">
    <source>
        <dbReference type="Pfam" id="PF07940"/>
    </source>
</evidence>
<dbReference type="Gene3D" id="2.60.40.1190">
    <property type="match status" value="1"/>
</dbReference>
<proteinExistence type="predicted"/>
<evidence type="ECO:0000313" key="8">
    <source>
        <dbReference type="Proteomes" id="UP001589619"/>
    </source>
</evidence>
<dbReference type="SUPFAM" id="SSF49344">
    <property type="entry name" value="CBD9-like"/>
    <property type="match status" value="1"/>
</dbReference>
<dbReference type="Pfam" id="PF07940">
    <property type="entry name" value="Hepar_II_III_C"/>
    <property type="match status" value="1"/>
</dbReference>
<dbReference type="Gene3D" id="1.50.10.100">
    <property type="entry name" value="Chondroitin AC/alginate lyase"/>
    <property type="match status" value="1"/>
</dbReference>
<evidence type="ECO:0000256" key="3">
    <source>
        <dbReference type="ARBA" id="ARBA00022764"/>
    </source>
</evidence>
<name>A0ABV5W4F8_9BACL</name>
<feature type="region of interest" description="Disordered" evidence="5">
    <location>
        <begin position="244"/>
        <end position="271"/>
    </location>
</feature>
<dbReference type="EMBL" id="JBHMAG010000018">
    <property type="protein sequence ID" value="MFB9755460.1"/>
    <property type="molecule type" value="Genomic_DNA"/>
</dbReference>
<accession>A0ABV5W4F8</accession>
<dbReference type="RefSeq" id="WP_344908475.1">
    <property type="nucleotide sequence ID" value="NZ_BAAAYO010000006.1"/>
</dbReference>
<gene>
    <name evidence="7" type="ORF">ACFFNY_28115</name>
</gene>
<feature type="domain" description="Heparinase II/III-like C-terminal" evidence="6">
    <location>
        <begin position="778"/>
        <end position="887"/>
    </location>
</feature>
<dbReference type="Gene3D" id="2.70.98.70">
    <property type="match status" value="1"/>
</dbReference>
<feature type="region of interest" description="Disordered" evidence="5">
    <location>
        <begin position="991"/>
        <end position="1033"/>
    </location>
</feature>
<evidence type="ECO:0000256" key="4">
    <source>
        <dbReference type="ARBA" id="ARBA00023239"/>
    </source>
</evidence>
<keyword evidence="4" id="KW-0456">Lyase</keyword>
<sequence length="1335" mass="146002">MKQGTGSEGEAGSAEVRLFPDKWAIMRYPSICRPEAGLAIGPDWEGSAELTGFVTAFHNEPAARDTLVRAALAGDRLHLMLESGPGGDILPETETETVFVLISLPEDRDMFYTVDVEITAGAHRYQIGYNNWTRTERRDQKQTFVRLAGEQDVRPLVEKRMNGSWTAEVSIPLELLGNPDRREGAEWRFNVVRYGGPEASEPMSSWVPIRTGTIRMDDIHRPLDERIFRVELFAANEGRLGSVFIGRPPAPPSAADTTEGGGAGPDGPAEAGRALAASFLPSAAASGTMPRETTLSAALLYRSFTAKALRLSGPAGGSLDAGRISLVWVDPLGRQSIIVPSGLPARDGNGALEFAHPAPLEEGLYHLRVFLRNGHEGLGEFCSFAFDRCGLIEAGESCAEQRATETAKRRQIVMKDPSERVEQLLRLIPDRIGFFAAGVPHAPVLGFRSANYTWSPDNPWSIVSVDEDRVAYPNDSYPESKSVIVRNKKGEPVDYPYYEDERGRRYFLSAHLWHWQRRYAVNETALLAAADPLGAARVLYGFAQAYAGWVRFNDSVWVQHPIDGRAHPPYPYFGGMWDRWSLMDLHGLLPLIDAFIEVDGTNAFELLGREWGGDVRGTIVDDMLRPSLESALSYPVLQHNVDYPNWIGLIQLGKALGEPRYVHEGAERLARFAQNAYLSDGFWKEVSLSYHRQTYEGIVATARRLKGWSDPEGYVSPRDGTRFASYDPEASIPRIGRMLRLPDMLSYPDGFCLPVNDTWAFQRAERPLCTGSLLLPFAGIAKLTRGRGRGQAQLYLTFCPNNGHDHKDPLNVALYAEGRELLPDIGYTHTFYRQWTLSTLGHNTVTVDSRDARLTEEARCGGNIELFAGAGAAQLIRARQENAYEGVSAYSRELWLIGFEGAEADSGYTLDLFRVAGGKRHEYTLNGDANRDCLLVPNVPMTEYGPYLLEGTPQIIEPKQETDFGGTSDQQYYAYAFVKDVRTAEQPDGIYTLTMTSRDGQDGETDNGWSGSEQDGSGPADSDGPGGASRGSGEAVLKVHGFAGAGSNRLFAGRAPSLRATRLNGLDGDRNSEAIRFDMPKWIVRRESPDGSELLSQFIHVFEPYAGGSVPAIDRVKVLHADEAAEEAVVAVTYGEVTDIILSAPRYECETLRCGPWELAGKAGFVRLVGGKVQSLMLVGGTLLRADGRELTSPGPVAGRILEVRHAAGAESGRQTLVTDASVPESAVGQYAVIVHPDGTTHAFPVVSVQMDPTSGRTELGFDEDLGFDYTGGSDDGVGRVPTIEESDASSASRESRALAGLARPSAMTAYPHAEWRGLHTFRIDGVATAAFPPE</sequence>
<evidence type="ECO:0000256" key="2">
    <source>
        <dbReference type="ARBA" id="ARBA00022729"/>
    </source>
</evidence>
<evidence type="ECO:0000256" key="1">
    <source>
        <dbReference type="ARBA" id="ARBA00004418"/>
    </source>
</evidence>
<keyword evidence="3" id="KW-0574">Periplasm</keyword>
<comment type="caution">
    <text evidence="7">The sequence shown here is derived from an EMBL/GenBank/DDBJ whole genome shotgun (WGS) entry which is preliminary data.</text>
</comment>
<protein>
    <submittedName>
        <fullName evidence="7">Heparinase II/III family protein</fullName>
    </submittedName>
</protein>
<dbReference type="PANTHER" id="PTHR39210:SF1">
    <property type="entry name" value="HEPARIN-SULFATE LYASE"/>
    <property type="match status" value="1"/>
</dbReference>